<organism evidence="2 3">
    <name type="scientific">Plutella xylostella</name>
    <name type="common">Diamondback moth</name>
    <name type="synonym">Plutella maculipennis</name>
    <dbReference type="NCBI Taxonomy" id="51655"/>
    <lineage>
        <taxon>Eukaryota</taxon>
        <taxon>Metazoa</taxon>
        <taxon>Ecdysozoa</taxon>
        <taxon>Arthropoda</taxon>
        <taxon>Hexapoda</taxon>
        <taxon>Insecta</taxon>
        <taxon>Pterygota</taxon>
        <taxon>Neoptera</taxon>
        <taxon>Endopterygota</taxon>
        <taxon>Lepidoptera</taxon>
        <taxon>Glossata</taxon>
        <taxon>Ditrysia</taxon>
        <taxon>Yponomeutoidea</taxon>
        <taxon>Plutellidae</taxon>
        <taxon>Plutella</taxon>
    </lineage>
</organism>
<gene>
    <name evidence="2" type="ORF">JYU34_007528</name>
</gene>
<reference evidence="2 3" key="1">
    <citation type="submission" date="2021-06" db="EMBL/GenBank/DDBJ databases">
        <title>A haploid diamondback moth (Plutella xylostella L.) genome assembly resolves 31 chromosomes and identifies a diamide resistance mutation.</title>
        <authorList>
            <person name="Ward C.M."/>
            <person name="Perry K.D."/>
            <person name="Baker G."/>
            <person name="Powis K."/>
            <person name="Heckel D.G."/>
            <person name="Baxter S.W."/>
        </authorList>
    </citation>
    <scope>NUCLEOTIDE SEQUENCE [LARGE SCALE GENOMIC DNA]</scope>
    <source>
        <strain evidence="2 3">LV</strain>
        <tissue evidence="2">Single pupa</tissue>
    </source>
</reference>
<evidence type="ECO:0000313" key="3">
    <source>
        <dbReference type="Proteomes" id="UP000823941"/>
    </source>
</evidence>
<dbReference type="EMBL" id="JAHIBW010000010">
    <property type="protein sequence ID" value="KAG7307348.1"/>
    <property type="molecule type" value="Genomic_DNA"/>
</dbReference>
<comment type="caution">
    <text evidence="2">The sequence shown here is derived from an EMBL/GenBank/DDBJ whole genome shotgun (WGS) entry which is preliminary data.</text>
</comment>
<protein>
    <submittedName>
        <fullName evidence="2">Uncharacterized protein</fullName>
    </submittedName>
</protein>
<evidence type="ECO:0000313" key="2">
    <source>
        <dbReference type="EMBL" id="KAG7307348.1"/>
    </source>
</evidence>
<proteinExistence type="predicted"/>
<evidence type="ECO:0000256" key="1">
    <source>
        <dbReference type="SAM" id="MobiDB-lite"/>
    </source>
</evidence>
<dbReference type="Proteomes" id="UP000823941">
    <property type="component" value="Chromosome 10"/>
</dbReference>
<sequence>MQQLSVLYEQGKVFKNLSLSPLGIWPKYLLANDQSYDDAAARKLRRHSSIYAAITFSEQKLQTIDINKTGRGAAAKMGFSDITPARVSRDVLIKTFHPSNIGGDTDVHNMCRKLGPHVTTCGNRARENFINSNDVPLPRRPRMPPRPPPAPCQQ</sequence>
<feature type="compositionally biased region" description="Pro residues" evidence="1">
    <location>
        <begin position="144"/>
        <end position="154"/>
    </location>
</feature>
<feature type="region of interest" description="Disordered" evidence="1">
    <location>
        <begin position="129"/>
        <end position="154"/>
    </location>
</feature>
<accession>A0ABQ7QQN8</accession>
<name>A0ABQ7QQN8_PLUXY</name>
<keyword evidence="3" id="KW-1185">Reference proteome</keyword>